<dbReference type="Proteomes" id="UP000279259">
    <property type="component" value="Unassembled WGS sequence"/>
</dbReference>
<dbReference type="AlphaFoldDB" id="A0A427YGS5"/>
<proteinExistence type="predicted"/>
<reference evidence="1 2" key="1">
    <citation type="submission" date="2018-11" db="EMBL/GenBank/DDBJ databases">
        <title>Genome sequence of Saitozyma podzolica DSM 27192.</title>
        <authorList>
            <person name="Aliyu H."/>
            <person name="Gorte O."/>
            <person name="Ochsenreither K."/>
        </authorList>
    </citation>
    <scope>NUCLEOTIDE SEQUENCE [LARGE SCALE GENOMIC DNA]</scope>
    <source>
        <strain evidence="1 2">DSM 27192</strain>
    </source>
</reference>
<evidence type="ECO:0000313" key="2">
    <source>
        <dbReference type="Proteomes" id="UP000279259"/>
    </source>
</evidence>
<dbReference type="Gene3D" id="3.90.550.10">
    <property type="entry name" value="Spore Coat Polysaccharide Biosynthesis Protein SpsA, Chain A"/>
    <property type="match status" value="1"/>
</dbReference>
<keyword evidence="2" id="KW-1185">Reference proteome</keyword>
<dbReference type="Pfam" id="PF01501">
    <property type="entry name" value="Glyco_transf_8"/>
    <property type="match status" value="1"/>
</dbReference>
<dbReference type="InterPro" id="IPR050587">
    <property type="entry name" value="GNT1/Glycosyltrans_8"/>
</dbReference>
<comment type="caution">
    <text evidence="1">The sequence shown here is derived from an EMBL/GenBank/DDBJ whole genome shotgun (WGS) entry which is preliminary data.</text>
</comment>
<dbReference type="GO" id="GO:0016757">
    <property type="term" value="F:glycosyltransferase activity"/>
    <property type="evidence" value="ECO:0007669"/>
    <property type="project" value="InterPro"/>
</dbReference>
<evidence type="ECO:0008006" key="3">
    <source>
        <dbReference type="Google" id="ProtNLM"/>
    </source>
</evidence>
<protein>
    <recommendedName>
        <fullName evidence="3">Galactinol synthase</fullName>
    </recommendedName>
</protein>
<name>A0A427YGS5_9TREE</name>
<dbReference type="SUPFAM" id="SSF53448">
    <property type="entry name" value="Nucleotide-diphospho-sugar transferases"/>
    <property type="match status" value="1"/>
</dbReference>
<dbReference type="STRING" id="1890683.A0A427YGS5"/>
<dbReference type="CDD" id="cd02537">
    <property type="entry name" value="GT8_Glycogenin"/>
    <property type="match status" value="1"/>
</dbReference>
<gene>
    <name evidence="1" type="ORF">EHS25_001693</name>
</gene>
<sequence length="341" mass="38605">MSRKSRTGRKAWATLVTNEAYLAGLLTMYRTLRAVSSYPLIVMVTDTLPESSRNIIRRTGIDVVPVAHITPALGQHPGFDPTFVRLNDAWTKLRIFGLTEYDRLVLIDSDMIFLRGMDEVFDLELPGDDWIGAAPACVCNPLKLAHYPKDWIPANCSLSRQGRYDSLEAEEIPAVDGPRTSHLLNSGMVVLQPSATTMGSLLRHLDTSPTIAEAKFADQDVIAEAFHGRWRPLPWWSNALKTQRAVHPDLWLDTEARLVHYILDKPWSRRPQVPEFEPGVCGTELPPALVDAVKQTPPQKSLMAYDELHAWWWVVYEQLLWEMKQQGEASGWREVEKGVSR</sequence>
<organism evidence="1 2">
    <name type="scientific">Saitozyma podzolica</name>
    <dbReference type="NCBI Taxonomy" id="1890683"/>
    <lineage>
        <taxon>Eukaryota</taxon>
        <taxon>Fungi</taxon>
        <taxon>Dikarya</taxon>
        <taxon>Basidiomycota</taxon>
        <taxon>Agaricomycotina</taxon>
        <taxon>Tremellomycetes</taxon>
        <taxon>Tremellales</taxon>
        <taxon>Trimorphomycetaceae</taxon>
        <taxon>Saitozyma</taxon>
    </lineage>
</organism>
<dbReference type="EMBL" id="RSCD01000011">
    <property type="protein sequence ID" value="RSH90359.1"/>
    <property type="molecule type" value="Genomic_DNA"/>
</dbReference>
<evidence type="ECO:0000313" key="1">
    <source>
        <dbReference type="EMBL" id="RSH90359.1"/>
    </source>
</evidence>
<dbReference type="InterPro" id="IPR029044">
    <property type="entry name" value="Nucleotide-diphossugar_trans"/>
</dbReference>
<accession>A0A427YGS5</accession>
<dbReference type="OrthoDB" id="2014201at2759"/>
<dbReference type="PANTHER" id="PTHR11183">
    <property type="entry name" value="GLYCOGENIN SUBFAMILY MEMBER"/>
    <property type="match status" value="1"/>
</dbReference>
<dbReference type="InterPro" id="IPR002495">
    <property type="entry name" value="Glyco_trans_8"/>
</dbReference>